<dbReference type="HOGENOM" id="CLU_020336_31_1_1"/>
<dbReference type="Gene3D" id="3.40.50.1820">
    <property type="entry name" value="alpha/beta hydrolase"/>
    <property type="match status" value="1"/>
</dbReference>
<reference evidence="3" key="2">
    <citation type="submission" date="2015-01" db="EMBL/GenBank/DDBJ databases">
        <title>Evolutionary Origins and Diversification of the Mycorrhizal Mutualists.</title>
        <authorList>
            <consortium name="DOE Joint Genome Institute"/>
            <consortium name="Mycorrhizal Genomics Consortium"/>
            <person name="Kohler A."/>
            <person name="Kuo A."/>
            <person name="Nagy L.G."/>
            <person name="Floudas D."/>
            <person name="Copeland A."/>
            <person name="Barry K.W."/>
            <person name="Cichocki N."/>
            <person name="Veneault-Fourrey C."/>
            <person name="LaButti K."/>
            <person name="Lindquist E.A."/>
            <person name="Lipzen A."/>
            <person name="Lundell T."/>
            <person name="Morin E."/>
            <person name="Murat C."/>
            <person name="Riley R."/>
            <person name="Ohm R."/>
            <person name="Sun H."/>
            <person name="Tunlid A."/>
            <person name="Henrissat B."/>
            <person name="Grigoriev I.V."/>
            <person name="Hibbett D.S."/>
            <person name="Martin F."/>
        </authorList>
    </citation>
    <scope>NUCLEOTIDE SEQUENCE [LARGE SCALE GENOMIC DNA]</scope>
    <source>
        <strain evidence="3">441</strain>
    </source>
</reference>
<evidence type="ECO:0000313" key="2">
    <source>
        <dbReference type="EMBL" id="KIK18099.1"/>
    </source>
</evidence>
<gene>
    <name evidence="2" type="ORF">PISMIDRAFT_684540</name>
</gene>
<protein>
    <recommendedName>
        <fullName evidence="1">AB hydrolase-1 domain-containing protein</fullName>
    </recommendedName>
</protein>
<name>A0A0C9YVV1_9AGAM</name>
<proteinExistence type="predicted"/>
<sequence>MSDFRLPSATQWGLPSSTKRAVLVHGMGCSSLTWERVAEALAREGYFVVAPNLIGHGFRKGTDFRMATVAKDLHRAYLARADYDVIIAHSWGSAVVATLLSSLPRSRPTSLVLVDPSLEFSPEFVKAIKEEWANRVVNIKSVEEFMAQFPKWTRLDAITRVVGLQACASPDVIREILTQNDPWAFGHLLSDCPPNITITVLIADPKVEKHIPKHPQITCSIIPGVTHWVQYEAPERIVNAALRSVGEGQKA</sequence>
<dbReference type="OrthoDB" id="10249433at2759"/>
<reference evidence="2 3" key="1">
    <citation type="submission" date="2014-04" db="EMBL/GenBank/DDBJ databases">
        <authorList>
            <consortium name="DOE Joint Genome Institute"/>
            <person name="Kuo A."/>
            <person name="Kohler A."/>
            <person name="Costa M.D."/>
            <person name="Nagy L.G."/>
            <person name="Floudas D."/>
            <person name="Copeland A."/>
            <person name="Barry K.W."/>
            <person name="Cichocki N."/>
            <person name="Veneault-Fourrey C."/>
            <person name="LaButti K."/>
            <person name="Lindquist E.A."/>
            <person name="Lipzen A."/>
            <person name="Lundell T."/>
            <person name="Morin E."/>
            <person name="Murat C."/>
            <person name="Sun H."/>
            <person name="Tunlid A."/>
            <person name="Henrissat B."/>
            <person name="Grigoriev I.V."/>
            <person name="Hibbett D.S."/>
            <person name="Martin F."/>
            <person name="Nordberg H.P."/>
            <person name="Cantor M.N."/>
            <person name="Hua S.X."/>
        </authorList>
    </citation>
    <scope>NUCLEOTIDE SEQUENCE [LARGE SCALE GENOMIC DNA]</scope>
    <source>
        <strain evidence="2 3">441</strain>
    </source>
</reference>
<evidence type="ECO:0000313" key="3">
    <source>
        <dbReference type="Proteomes" id="UP000054018"/>
    </source>
</evidence>
<dbReference type="PANTHER" id="PTHR43194:SF2">
    <property type="entry name" value="PEROXISOMAL MEMBRANE PROTEIN LPX1"/>
    <property type="match status" value="1"/>
</dbReference>
<dbReference type="InterPro" id="IPR000073">
    <property type="entry name" value="AB_hydrolase_1"/>
</dbReference>
<dbReference type="STRING" id="765257.A0A0C9YVV1"/>
<organism evidence="2 3">
    <name type="scientific">Pisolithus microcarpus 441</name>
    <dbReference type="NCBI Taxonomy" id="765257"/>
    <lineage>
        <taxon>Eukaryota</taxon>
        <taxon>Fungi</taxon>
        <taxon>Dikarya</taxon>
        <taxon>Basidiomycota</taxon>
        <taxon>Agaricomycotina</taxon>
        <taxon>Agaricomycetes</taxon>
        <taxon>Agaricomycetidae</taxon>
        <taxon>Boletales</taxon>
        <taxon>Sclerodermatineae</taxon>
        <taxon>Pisolithaceae</taxon>
        <taxon>Pisolithus</taxon>
    </lineage>
</organism>
<dbReference type="SUPFAM" id="SSF53474">
    <property type="entry name" value="alpha/beta-Hydrolases"/>
    <property type="match status" value="1"/>
</dbReference>
<feature type="domain" description="AB hydrolase-1" evidence="1">
    <location>
        <begin position="22"/>
        <end position="239"/>
    </location>
</feature>
<dbReference type="Pfam" id="PF12697">
    <property type="entry name" value="Abhydrolase_6"/>
    <property type="match status" value="1"/>
</dbReference>
<dbReference type="PANTHER" id="PTHR43194">
    <property type="entry name" value="HYDROLASE ALPHA/BETA FOLD FAMILY"/>
    <property type="match status" value="1"/>
</dbReference>
<accession>A0A0C9YVV1</accession>
<dbReference type="EMBL" id="KN833813">
    <property type="protein sequence ID" value="KIK18099.1"/>
    <property type="molecule type" value="Genomic_DNA"/>
</dbReference>
<evidence type="ECO:0000259" key="1">
    <source>
        <dbReference type="Pfam" id="PF12697"/>
    </source>
</evidence>
<dbReference type="InterPro" id="IPR029058">
    <property type="entry name" value="AB_hydrolase_fold"/>
</dbReference>
<keyword evidence="3" id="KW-1185">Reference proteome</keyword>
<dbReference type="Proteomes" id="UP000054018">
    <property type="component" value="Unassembled WGS sequence"/>
</dbReference>
<dbReference type="AlphaFoldDB" id="A0A0C9YVV1"/>
<dbReference type="InterPro" id="IPR050228">
    <property type="entry name" value="Carboxylesterase_BioH"/>
</dbReference>